<dbReference type="GO" id="GO:0042301">
    <property type="term" value="F:phosphate ion binding"/>
    <property type="evidence" value="ECO:0007669"/>
    <property type="project" value="InterPro"/>
</dbReference>
<dbReference type="KEGG" id="hsu:HLASF_0743"/>
<sequence>MPETDTGRVSRRSFVASAGVAGAIALAGCTSDQAPGNGDSLSGDIRISGSSTVYPIAQEMSRRFARDHPDVNFDLTRDGSSGGFKNVFIPGDSDINNASRPIAEEEIQACEDNGFTPVEFFIAQDALTVVVNNENDWMDSITLAELKEIWSPETSPESWSDVNEEWPDEPFDLYGPATTSGTFDYFTETVIGEEGKIRSDFEGTEEDDLIAQGVEGNRYAMGYLPFAYYTNNPDTVKALALSEEGSDPVAPSLEGAQSGNYPLARPLFFYANSEKLQAKPHLQEFIRFYVESAAEDFVASEIGYVPSSQEMVDENLTALEEYTG</sequence>
<protein>
    <submittedName>
        <fullName evidence="4">Phosphate ABC transporter substrate-binding protein</fullName>
    </submittedName>
</protein>
<keyword evidence="5" id="KW-1185">Reference proteome</keyword>
<gene>
    <name evidence="4" type="ORF">HLASF_0743</name>
</gene>
<dbReference type="PANTHER" id="PTHR30570:SF1">
    <property type="entry name" value="PHOSPHATE-BINDING PROTEIN PSTS"/>
    <property type="match status" value="1"/>
</dbReference>
<dbReference type="SUPFAM" id="SSF53850">
    <property type="entry name" value="Periplasmic binding protein-like II"/>
    <property type="match status" value="1"/>
</dbReference>
<accession>A0A0F7PC98</accession>
<dbReference type="Proteomes" id="UP000069906">
    <property type="component" value="Chromosome"/>
</dbReference>
<dbReference type="InterPro" id="IPR011862">
    <property type="entry name" value="Phos-bd"/>
</dbReference>
<dbReference type="Gene3D" id="3.40.190.10">
    <property type="entry name" value="Periplasmic binding protein-like II"/>
    <property type="match status" value="2"/>
</dbReference>
<name>A0A0F7PC98_9EURY</name>
<dbReference type="PATRIC" id="fig|1604004.4.peg.779"/>
<dbReference type="PANTHER" id="PTHR30570">
    <property type="entry name" value="PERIPLASMIC PHOSPHATE BINDING COMPONENT OF PHOSPHATE ABC TRANSPORTER"/>
    <property type="match status" value="1"/>
</dbReference>
<keyword evidence="2" id="KW-0732">Signal</keyword>
<evidence type="ECO:0000313" key="5">
    <source>
        <dbReference type="Proteomes" id="UP000069906"/>
    </source>
</evidence>
<evidence type="ECO:0000256" key="1">
    <source>
        <dbReference type="ARBA" id="ARBA00022448"/>
    </source>
</evidence>
<dbReference type="PROSITE" id="PS51318">
    <property type="entry name" value="TAT"/>
    <property type="match status" value="1"/>
</dbReference>
<evidence type="ECO:0000313" key="4">
    <source>
        <dbReference type="EMBL" id="AKH97239.1"/>
    </source>
</evidence>
<feature type="domain" description="PBP" evidence="3">
    <location>
        <begin position="40"/>
        <end position="290"/>
    </location>
</feature>
<evidence type="ECO:0000256" key="2">
    <source>
        <dbReference type="ARBA" id="ARBA00022729"/>
    </source>
</evidence>
<dbReference type="InterPro" id="IPR024370">
    <property type="entry name" value="PBP_domain"/>
</dbReference>
<reference evidence="4 5" key="1">
    <citation type="journal article" date="2015" name="ISME J.">
        <title>Elemental sulfur and acetate can support life of a novel strictly anaerobic haloarchaeon.</title>
        <authorList>
            <person name="Sorokin D.Y."/>
            <person name="Kublanov I.V."/>
            <person name="Gavrilov S.N."/>
            <person name="Rojo D."/>
            <person name="Roman P."/>
            <person name="Golyshin P.N."/>
            <person name="Slepak V.Z."/>
            <person name="Smedile F."/>
            <person name="Ferrer M."/>
            <person name="Messina E."/>
            <person name="La Cono V."/>
            <person name="Yakimov M.M."/>
        </authorList>
    </citation>
    <scope>NUCLEOTIDE SEQUENCE [LARGE SCALE GENOMIC DNA]</scope>
    <source>
        <strain evidence="4 5">HSR2</strain>
    </source>
</reference>
<proteinExistence type="predicted"/>
<dbReference type="EMBL" id="CP008874">
    <property type="protein sequence ID" value="AKH97239.1"/>
    <property type="molecule type" value="Genomic_DNA"/>
</dbReference>
<dbReference type="RefSeq" id="WP_050048027.1">
    <property type="nucleotide sequence ID" value="NZ_CP008874.1"/>
</dbReference>
<dbReference type="CDD" id="cd13654">
    <property type="entry name" value="PBP2_phosphate_like_2"/>
    <property type="match status" value="1"/>
</dbReference>
<dbReference type="OrthoDB" id="53390at2157"/>
<dbReference type="HOGENOM" id="CLU_026228_1_0_2"/>
<dbReference type="GeneID" id="25158934"/>
<dbReference type="Pfam" id="PF12849">
    <property type="entry name" value="PBP_like_2"/>
    <property type="match status" value="1"/>
</dbReference>
<dbReference type="NCBIfam" id="TIGR02136">
    <property type="entry name" value="ptsS_2"/>
    <property type="match status" value="1"/>
</dbReference>
<keyword evidence="1" id="KW-0813">Transport</keyword>
<dbReference type="AlphaFoldDB" id="A0A0F7PC98"/>
<dbReference type="InterPro" id="IPR050811">
    <property type="entry name" value="Phosphate_ABC_transporter"/>
</dbReference>
<organism evidence="4 5">
    <name type="scientific">Halanaeroarchaeum sulfurireducens</name>
    <dbReference type="NCBI Taxonomy" id="1604004"/>
    <lineage>
        <taxon>Archaea</taxon>
        <taxon>Methanobacteriati</taxon>
        <taxon>Methanobacteriota</taxon>
        <taxon>Stenosarchaea group</taxon>
        <taxon>Halobacteria</taxon>
        <taxon>Halobacteriales</taxon>
        <taxon>Halobacteriaceae</taxon>
        <taxon>Halanaeroarchaeum</taxon>
    </lineage>
</organism>
<dbReference type="InterPro" id="IPR006311">
    <property type="entry name" value="TAT_signal"/>
</dbReference>
<evidence type="ECO:0000259" key="3">
    <source>
        <dbReference type="Pfam" id="PF12849"/>
    </source>
</evidence>